<dbReference type="SUPFAM" id="SSF51419">
    <property type="entry name" value="PLP-binding barrel"/>
    <property type="match status" value="1"/>
</dbReference>
<dbReference type="Gene3D" id="3.20.20.10">
    <property type="entry name" value="Alanine racemase"/>
    <property type="match status" value="1"/>
</dbReference>
<dbReference type="InterPro" id="IPR029066">
    <property type="entry name" value="PLP-binding_barrel"/>
</dbReference>
<accession>A0ABY4EIB9</accession>
<feature type="domain" description="D-serine dehydratase-like" evidence="3">
    <location>
        <begin position="250"/>
        <end position="346"/>
    </location>
</feature>
<dbReference type="InterPro" id="IPR042208">
    <property type="entry name" value="D-ser_dehydrat-like_sf"/>
</dbReference>
<sequence length="363" mass="39612">MPGTPYIEIDEKILRENIREMSQLASRNQVALRPHIKTHKIPSIAKMQIAEGAVGITVAKISEAKVMASYGIDDIFIAYPIVTEDKVEEVCELNKNLKNLLLGVDSIEGARALNQGAEKAQQHLQVRLEIDSGLARTGVDLHQVTELAGKINEMEYLSLQGIFTFKGPVFKGKSTTDLQQAGIEEGELMVEAAAQLKRAGIEVKDISAGSTPTASSVSTVKGVTEIRPGTYVFNDSMQVKLGVSDWQHCAAQVVTTVVSRPTNKRAVIDGGSKTFATDVQPGHAPLNLEGFGEIINFSDCVFARMNEEHGVILTEHSNLQIGDQVRIIPNHICSTINLHNFVYLNNGEMEVEKVSIEARGKLQ</sequence>
<dbReference type="GO" id="GO:0008784">
    <property type="term" value="F:alanine racemase activity"/>
    <property type="evidence" value="ECO:0007669"/>
    <property type="project" value="UniProtKB-EC"/>
</dbReference>
<gene>
    <name evidence="4" type="ORF">MUN89_20455</name>
</gene>
<reference evidence="4 5" key="1">
    <citation type="submission" date="2022-04" db="EMBL/GenBank/DDBJ databases">
        <title>Halobacillus sp. isolated from saltern.</title>
        <authorList>
            <person name="Won M."/>
            <person name="Lee C.-M."/>
            <person name="Woen H.-Y."/>
            <person name="Kwon S.-W."/>
        </authorList>
    </citation>
    <scope>NUCLEOTIDE SEQUENCE [LARGE SCALE GENOMIC DNA]</scope>
    <source>
        <strain evidence="4 5">SSBR10-3</strain>
    </source>
</reference>
<evidence type="ECO:0000259" key="3">
    <source>
        <dbReference type="SMART" id="SM01119"/>
    </source>
</evidence>
<evidence type="ECO:0000256" key="2">
    <source>
        <dbReference type="ARBA" id="ARBA00023239"/>
    </source>
</evidence>
<proteinExistence type="inferred from homology"/>
<evidence type="ECO:0000256" key="1">
    <source>
        <dbReference type="ARBA" id="ARBA00005323"/>
    </source>
</evidence>
<organism evidence="4 5">
    <name type="scientific">Halobacillus salinarum</name>
    <dbReference type="NCBI Taxonomy" id="2932257"/>
    <lineage>
        <taxon>Bacteria</taxon>
        <taxon>Bacillati</taxon>
        <taxon>Bacillota</taxon>
        <taxon>Bacilli</taxon>
        <taxon>Bacillales</taxon>
        <taxon>Bacillaceae</taxon>
        <taxon>Halobacillus</taxon>
    </lineage>
</organism>
<protein>
    <submittedName>
        <fullName evidence="4">Alanine racemase</fullName>
        <ecNumber evidence="4">5.1.1.1</ecNumber>
    </submittedName>
</protein>
<dbReference type="EC" id="5.1.1.1" evidence="4"/>
<dbReference type="InterPro" id="IPR026956">
    <property type="entry name" value="D-ser_dehydrat-like_dom"/>
</dbReference>
<keyword evidence="5" id="KW-1185">Reference proteome</keyword>
<dbReference type="PANTHER" id="PTHR28004:SF2">
    <property type="entry name" value="D-SERINE DEHYDRATASE"/>
    <property type="match status" value="1"/>
</dbReference>
<evidence type="ECO:0000313" key="5">
    <source>
        <dbReference type="Proteomes" id="UP000831787"/>
    </source>
</evidence>
<name>A0ABY4EIB9_9BACI</name>
<dbReference type="Pfam" id="PF01168">
    <property type="entry name" value="Ala_racemase_N"/>
    <property type="match status" value="1"/>
</dbReference>
<keyword evidence="2" id="KW-0456">Lyase</keyword>
<dbReference type="SMART" id="SM01119">
    <property type="entry name" value="D-ser_dehydrat"/>
    <property type="match status" value="1"/>
</dbReference>
<dbReference type="InterPro" id="IPR001608">
    <property type="entry name" value="Ala_racemase_N"/>
</dbReference>
<dbReference type="Pfam" id="PF14031">
    <property type="entry name" value="D-ser_dehydrat"/>
    <property type="match status" value="1"/>
</dbReference>
<dbReference type="EMBL" id="CP095073">
    <property type="protein sequence ID" value="UOQ44197.1"/>
    <property type="molecule type" value="Genomic_DNA"/>
</dbReference>
<keyword evidence="4" id="KW-0413">Isomerase</keyword>
<dbReference type="PANTHER" id="PTHR28004">
    <property type="entry name" value="ZGC:162816-RELATED"/>
    <property type="match status" value="1"/>
</dbReference>
<dbReference type="Proteomes" id="UP000831787">
    <property type="component" value="Chromosome"/>
</dbReference>
<dbReference type="RefSeq" id="WP_244709961.1">
    <property type="nucleotide sequence ID" value="NZ_CP095073.1"/>
</dbReference>
<dbReference type="Gene3D" id="2.40.37.20">
    <property type="entry name" value="D-serine dehydratase-like domain"/>
    <property type="match status" value="1"/>
</dbReference>
<evidence type="ECO:0000313" key="4">
    <source>
        <dbReference type="EMBL" id="UOQ44197.1"/>
    </source>
</evidence>
<dbReference type="InterPro" id="IPR051466">
    <property type="entry name" value="D-amino_acid_metab_enzyme"/>
</dbReference>
<comment type="similarity">
    <text evidence="1">Belongs to the DSD1 family.</text>
</comment>